<dbReference type="InterPro" id="IPR000326">
    <property type="entry name" value="PAP2/HPO"/>
</dbReference>
<keyword evidence="2" id="KW-1133">Transmembrane helix</keyword>
<dbReference type="STRING" id="401625.A0A0N7LA77"/>
<dbReference type="EMBL" id="CCYA01000272">
    <property type="protein sequence ID" value="CEH15818.1"/>
    <property type="molecule type" value="Genomic_DNA"/>
</dbReference>
<dbReference type="SMART" id="SM00014">
    <property type="entry name" value="acidPPc"/>
    <property type="match status" value="1"/>
</dbReference>
<feature type="region of interest" description="Disordered" evidence="1">
    <location>
        <begin position="1"/>
        <end position="28"/>
    </location>
</feature>
<dbReference type="Proteomes" id="UP000054845">
    <property type="component" value="Unassembled WGS sequence"/>
</dbReference>
<dbReference type="Pfam" id="PF01569">
    <property type="entry name" value="PAP2"/>
    <property type="match status" value="1"/>
</dbReference>
<dbReference type="PANTHER" id="PTHR14969">
    <property type="entry name" value="SPHINGOSINE-1-PHOSPHATE PHOSPHOHYDROLASE"/>
    <property type="match status" value="1"/>
</dbReference>
<reference evidence="4 5" key="1">
    <citation type="submission" date="2014-09" db="EMBL/GenBank/DDBJ databases">
        <authorList>
            <person name="Magalhaes I.L.F."/>
            <person name="Oliveira U."/>
            <person name="Santos F.R."/>
            <person name="Vidigal T.H.D.A."/>
            <person name="Brescovit A.D."/>
            <person name="Santos A.J."/>
        </authorList>
    </citation>
    <scope>NUCLEOTIDE SEQUENCE [LARGE SCALE GENOMIC DNA]</scope>
</reference>
<accession>A0A0N7LA77</accession>
<keyword evidence="2" id="KW-0472">Membrane</keyword>
<dbReference type="OrthoDB" id="302705at2759"/>
<feature type="transmembrane region" description="Helical" evidence="2">
    <location>
        <begin position="151"/>
        <end position="171"/>
    </location>
</feature>
<feature type="domain" description="Phosphatidic acid phosphatase type 2/haloperoxidase" evidence="3">
    <location>
        <begin position="62"/>
        <end position="166"/>
    </location>
</feature>
<keyword evidence="5" id="KW-1185">Reference proteome</keyword>
<dbReference type="SUPFAM" id="SSF48317">
    <property type="entry name" value="Acid phosphatase/Vanadium-dependent haloperoxidase"/>
    <property type="match status" value="1"/>
</dbReference>
<dbReference type="PANTHER" id="PTHR14969:SF13">
    <property type="entry name" value="AT30094P"/>
    <property type="match status" value="1"/>
</dbReference>
<name>A0A0N7LA77_9BASI</name>
<keyword evidence="2" id="KW-0812">Transmembrane</keyword>
<evidence type="ECO:0000256" key="1">
    <source>
        <dbReference type="SAM" id="MobiDB-lite"/>
    </source>
</evidence>
<sequence length="210" mass="22527">MPSRKRSQQGTTSSDVAEKLNEVPPAPPDKKIGPFLRFLKHTQGVVTASTTIGVLCMRNTHSLYYVAGALGTGWVAKLLKKVIKQPRPEGSAVTKTHGMPSTHSSTMTFMCLYLALALPTDYFPLQVGVILIAPTVMWSRVQLRLHTPAQTLAGAALGTVSALSLSVLWHGTNASAGPAWLSDGLSTVLAPSTDRWLTQIEGTIRKRVGL</sequence>
<evidence type="ECO:0000313" key="4">
    <source>
        <dbReference type="EMBL" id="CEH15818.1"/>
    </source>
</evidence>
<feature type="transmembrane region" description="Helical" evidence="2">
    <location>
        <begin position="122"/>
        <end position="139"/>
    </location>
</feature>
<protein>
    <submittedName>
        <fullName evidence="4">Dolichyl pyrophosphate phosphatase and related acid phosphatases</fullName>
    </submittedName>
</protein>
<evidence type="ECO:0000256" key="2">
    <source>
        <dbReference type="SAM" id="Phobius"/>
    </source>
</evidence>
<evidence type="ECO:0000259" key="3">
    <source>
        <dbReference type="SMART" id="SM00014"/>
    </source>
</evidence>
<dbReference type="AlphaFoldDB" id="A0A0N7LA77"/>
<proteinExistence type="predicted"/>
<dbReference type="GO" id="GO:0042392">
    <property type="term" value="F:sphingosine-1-phosphate phosphatase activity"/>
    <property type="evidence" value="ECO:0007669"/>
    <property type="project" value="TreeGrafter"/>
</dbReference>
<evidence type="ECO:0000313" key="5">
    <source>
        <dbReference type="Proteomes" id="UP000054845"/>
    </source>
</evidence>
<organism evidence="4 5">
    <name type="scientific">Ceraceosorus bombacis</name>
    <dbReference type="NCBI Taxonomy" id="401625"/>
    <lineage>
        <taxon>Eukaryota</taxon>
        <taxon>Fungi</taxon>
        <taxon>Dikarya</taxon>
        <taxon>Basidiomycota</taxon>
        <taxon>Ustilaginomycotina</taxon>
        <taxon>Exobasidiomycetes</taxon>
        <taxon>Ceraceosorales</taxon>
        <taxon>Ceraceosoraceae</taxon>
        <taxon>Ceraceosorus</taxon>
    </lineage>
</organism>
<dbReference type="Gene3D" id="1.20.144.10">
    <property type="entry name" value="Phosphatidic acid phosphatase type 2/haloperoxidase"/>
    <property type="match status" value="1"/>
</dbReference>
<dbReference type="InterPro" id="IPR036938">
    <property type="entry name" value="PAP2/HPO_sf"/>
</dbReference>